<feature type="transmembrane region" description="Helical" evidence="10">
    <location>
        <begin position="305"/>
        <end position="325"/>
    </location>
</feature>
<feature type="region of interest" description="Disordered" evidence="9">
    <location>
        <begin position="838"/>
        <end position="893"/>
    </location>
</feature>
<dbReference type="STRING" id="1531966.A0A0A1TIH0"/>
<evidence type="ECO:0000256" key="3">
    <source>
        <dbReference type="ARBA" id="ARBA00022475"/>
    </source>
</evidence>
<evidence type="ECO:0000259" key="12">
    <source>
        <dbReference type="PROSITE" id="PS50929"/>
    </source>
</evidence>
<sequence>MDQLQIPSDLPQDVNSFGQLGPYFDLTLRFEQIVFDLIPSCLFIFCVPYYVYRIFHSPKLSVAGNLFWFKILTGLALLAWEIVLICLLCAKARFRTDVGITAGVASSLAAACIVVAIFAEHFYSVRPSLLLSFYLALTWILDVFKTYSVFHRGLVSQGIFLSLVLVTKAVLILLEEVPKRGLLISKDLQDKTGKEAISGFWTRTLYLWLNATFVKGYKAILSTEDLDKLDTDLKAKAVYERFQQRWDRANSKKRTCFLRALLGTAGALQITIAILACLLAVASSYAQPFLIKEIVTAVENGDTHWLVKLGLVAACALAYSAYAICRAINQQAVARSAATFRTCSISAVFGKMMVLDSGTLRQGAALTLITSDVTGMQSFPTRANNALAAFASIVGGLIYLALHVKQTAAVVIIPVLICTALSYLLSTKIKAAQMNWNSKTGVRVASIQGLLSHFKSVRMSGLGKAFSDFVNGNLGGEIDASKNYRFYNSVLFGIDLTGIAITPVAVLLTTYYWTNPEGLPIADVYALLAVSGLIAEPLGRFIHAFSHLAKVMACHDRIRDFLLHEELVDVREDVEPEDANEKQQTSKGKQVATDKVDVPNSEDELAAAVLKKLGTCPTTKGDQVLQDMEATIRPSKFTIITGPVNSGKSTMLRLLLGEVAIAEGQIQVDTDIIGYCGQIPWLQSQSARDNIIGPTPMVDAWYRTVTEACGLDVDFENWPDGDNTKIGQSGSNISGGQKQRIALARAVYSRKPLLLLDDIFSGLDDHTAGRIFNSLLGREGILRQSRTTVVLATSSVEYFSSADYILRLDNRSVITEINSEPTYDEVSENCIAPVDLEKNGETSQPASQRSPSVKSHKSHQSSRSTGSKKNKKTKKTKSKKTKKPARKPKVKEPEDRSTRYYYFSSFGPTQMIFWILSSAIGELLFKLPNVFIRIWFGSHKLDDRRFLIGYTSISVAAVLWGMAYIWWFLTKLIAKSYAYLHGALLDTLLGASYRFIATTESGVILNIFSQDISLASQELPYSLLHTIMCIFVILSDLGIIASGADYAAVAIPIFLSFLMILLIFYLRTSRQVRLLQLKAMAPIYNLLTEAASGMEHIRAFKWQPFFLTQFIEKLDDAQVPYYQLLCIQQWLFLVLDSGVCGLAIVVAVLGLFLPHQSSANGIGLSLLNLITFSQAISATLRAWAEAETSLSAVTRIQEFARVTPQEPRPGDGDAKRLWPTKGAIQFDKLSMRFDPENPKSPRIVGGVTFTAQPGQRIGIVGRTGSGKSSLIMAALKMMQYEGSIKVDGVELRQISGDTLRSRITTIGQESVILPGSIRYNLHPYASADNVVTDEAMIGILGKVGLWEHLESHDGLDASVASLQLSEGQQQLLNIARGMLHHIHQKTKIVFMDEVSSQLDKDSDDRVQAAINEVFETCTMLVIAHRRETLQEMDAILTVADGGVSLVAQTRKSNEPEEEIPDFDGTQSPIDGDSSRGRQLSIRDIALEATERRSQSLETVKRSPPGAGGNGEGPSQPDAAKKAAEPVVQRSPEEEAEYQRFQALLSQDVDNDAGGELLLGVVYDPELEAEREATANLPFDENGNFTG</sequence>
<feature type="transmembrane region" description="Helical" evidence="10">
    <location>
        <begin position="408"/>
        <end position="425"/>
    </location>
</feature>
<evidence type="ECO:0000256" key="7">
    <source>
        <dbReference type="ARBA" id="ARBA00022989"/>
    </source>
</evidence>
<dbReference type="GO" id="GO:0005524">
    <property type="term" value="F:ATP binding"/>
    <property type="evidence" value="ECO:0007669"/>
    <property type="project" value="UniProtKB-KW"/>
</dbReference>
<evidence type="ECO:0000256" key="9">
    <source>
        <dbReference type="SAM" id="MobiDB-lite"/>
    </source>
</evidence>
<dbReference type="CDD" id="cd18580">
    <property type="entry name" value="ABC_6TM_ABCC_D2"/>
    <property type="match status" value="1"/>
</dbReference>
<evidence type="ECO:0000256" key="1">
    <source>
        <dbReference type="ARBA" id="ARBA00004651"/>
    </source>
</evidence>
<feature type="transmembrane region" description="Helical" evidence="10">
    <location>
        <begin position="490"/>
        <end position="513"/>
    </location>
</feature>
<feature type="domain" description="ABC transmembrane type-1" evidence="12">
    <location>
        <begin position="272"/>
        <end position="550"/>
    </location>
</feature>
<dbReference type="Pfam" id="PF24357">
    <property type="entry name" value="TMD0_ABC"/>
    <property type="match status" value="1"/>
</dbReference>
<feature type="region of interest" description="Disordered" evidence="9">
    <location>
        <begin position="573"/>
        <end position="597"/>
    </location>
</feature>
<dbReference type="InterPro" id="IPR050173">
    <property type="entry name" value="ABC_transporter_C-like"/>
</dbReference>
<dbReference type="SUPFAM" id="SSF90123">
    <property type="entry name" value="ABC transporter transmembrane region"/>
    <property type="match status" value="2"/>
</dbReference>
<evidence type="ECO:0008006" key="15">
    <source>
        <dbReference type="Google" id="ProtNLM"/>
    </source>
</evidence>
<feature type="domain" description="ABC transporter" evidence="11">
    <location>
        <begin position="610"/>
        <end position="835"/>
    </location>
</feature>
<keyword evidence="4 10" id="KW-0812">Transmembrane</keyword>
<dbReference type="InterPro" id="IPR003593">
    <property type="entry name" value="AAA+_ATPase"/>
</dbReference>
<proteinExistence type="predicted"/>
<feature type="transmembrane region" description="Helical" evidence="10">
    <location>
        <begin position="1130"/>
        <end position="1153"/>
    </location>
</feature>
<keyword evidence="14" id="KW-1185">Reference proteome</keyword>
<dbReference type="Gene3D" id="3.40.50.300">
    <property type="entry name" value="P-loop containing nucleotide triphosphate hydrolases"/>
    <property type="match status" value="2"/>
</dbReference>
<evidence type="ECO:0000313" key="14">
    <source>
        <dbReference type="Proteomes" id="UP000039046"/>
    </source>
</evidence>
<dbReference type="EMBL" id="CDHN01000002">
    <property type="protein sequence ID" value="CEJ89507.1"/>
    <property type="molecule type" value="Genomic_DNA"/>
</dbReference>
<keyword evidence="7 10" id="KW-1133">Transmembrane helix</keyword>
<evidence type="ECO:0000256" key="8">
    <source>
        <dbReference type="ARBA" id="ARBA00023136"/>
    </source>
</evidence>
<evidence type="ECO:0000256" key="5">
    <source>
        <dbReference type="ARBA" id="ARBA00022741"/>
    </source>
</evidence>
<dbReference type="HOGENOM" id="CLU_000604_27_5_1"/>
<gene>
    <name evidence="13" type="ORF">VHEMI05348</name>
</gene>
<keyword evidence="5" id="KW-0547">Nucleotide-binding</keyword>
<keyword evidence="8 10" id="KW-0472">Membrane</keyword>
<dbReference type="SMART" id="SM00382">
    <property type="entry name" value="AAA"/>
    <property type="match status" value="2"/>
</dbReference>
<comment type="subcellular location">
    <subcellularLocation>
        <location evidence="1">Cell membrane</location>
        <topology evidence="1">Multi-pass membrane protein</topology>
    </subcellularLocation>
</comment>
<feature type="transmembrane region" description="Helical" evidence="10">
    <location>
        <begin position="900"/>
        <end position="925"/>
    </location>
</feature>
<dbReference type="InterPro" id="IPR056227">
    <property type="entry name" value="TMD0_ABC"/>
</dbReference>
<dbReference type="GO" id="GO:0016887">
    <property type="term" value="F:ATP hydrolysis activity"/>
    <property type="evidence" value="ECO:0007669"/>
    <property type="project" value="InterPro"/>
</dbReference>
<dbReference type="InterPro" id="IPR044726">
    <property type="entry name" value="ABCC_6TM_D2"/>
</dbReference>
<reference evidence="13 14" key="1">
    <citation type="journal article" date="2015" name="Genome Announc.">
        <title>Draft Genome Sequence and Gene Annotation of the Entomopathogenic Fungus Verticillium hemipterigenum.</title>
        <authorList>
            <person name="Horn F."/>
            <person name="Habel A."/>
            <person name="Scharf D.H."/>
            <person name="Dworschak J."/>
            <person name="Brakhage A.A."/>
            <person name="Guthke R."/>
            <person name="Hertweck C."/>
            <person name="Linde J."/>
        </authorList>
    </citation>
    <scope>NUCLEOTIDE SEQUENCE [LARGE SCALE GENOMIC DNA]</scope>
</reference>
<feature type="compositionally biased region" description="Basic and acidic residues" evidence="9">
    <location>
        <begin position="1490"/>
        <end position="1500"/>
    </location>
</feature>
<dbReference type="PROSITE" id="PS50929">
    <property type="entry name" value="ABC_TM1F"/>
    <property type="match status" value="2"/>
</dbReference>
<feature type="transmembrane region" description="Helical" evidence="10">
    <location>
        <begin position="260"/>
        <end position="285"/>
    </location>
</feature>
<feature type="transmembrane region" description="Helical" evidence="10">
    <location>
        <begin position="33"/>
        <end position="55"/>
    </location>
</feature>
<keyword evidence="2" id="KW-0813">Transport</keyword>
<dbReference type="PANTHER" id="PTHR24223">
    <property type="entry name" value="ATP-BINDING CASSETTE SUB-FAMILY C"/>
    <property type="match status" value="1"/>
</dbReference>
<dbReference type="InterPro" id="IPR036640">
    <property type="entry name" value="ABC1_TM_sf"/>
</dbReference>
<dbReference type="InterPro" id="IPR017871">
    <property type="entry name" value="ABC_transporter-like_CS"/>
</dbReference>
<evidence type="ECO:0000313" key="13">
    <source>
        <dbReference type="EMBL" id="CEJ89507.1"/>
    </source>
</evidence>
<dbReference type="SUPFAM" id="SSF52540">
    <property type="entry name" value="P-loop containing nucleoside triphosphate hydrolases"/>
    <property type="match status" value="2"/>
</dbReference>
<dbReference type="Proteomes" id="UP000039046">
    <property type="component" value="Unassembled WGS sequence"/>
</dbReference>
<dbReference type="InterPro" id="IPR027417">
    <property type="entry name" value="P-loop_NTPase"/>
</dbReference>
<evidence type="ECO:0000256" key="4">
    <source>
        <dbReference type="ARBA" id="ARBA00022692"/>
    </source>
</evidence>
<feature type="region of interest" description="Disordered" evidence="9">
    <location>
        <begin position="1449"/>
        <end position="1478"/>
    </location>
</feature>
<keyword evidence="3" id="KW-1003">Cell membrane</keyword>
<dbReference type="PROSITE" id="PS50893">
    <property type="entry name" value="ABC_TRANSPORTER_2"/>
    <property type="match status" value="2"/>
</dbReference>
<feature type="transmembrane region" description="Helical" evidence="10">
    <location>
        <begin position="946"/>
        <end position="969"/>
    </location>
</feature>
<dbReference type="OrthoDB" id="6500128at2759"/>
<feature type="domain" description="ABC transporter" evidence="11">
    <location>
        <begin position="1224"/>
        <end position="1465"/>
    </location>
</feature>
<feature type="transmembrane region" description="Helical" evidence="10">
    <location>
        <begin position="154"/>
        <end position="174"/>
    </location>
</feature>
<dbReference type="Gene3D" id="1.20.1560.10">
    <property type="entry name" value="ABC transporter type 1, transmembrane domain"/>
    <property type="match status" value="2"/>
</dbReference>
<feature type="transmembrane region" description="Helical" evidence="10">
    <location>
        <begin position="1046"/>
        <end position="1066"/>
    </location>
</feature>
<feature type="transmembrane region" description="Helical" evidence="10">
    <location>
        <begin position="131"/>
        <end position="148"/>
    </location>
</feature>
<evidence type="ECO:0000256" key="6">
    <source>
        <dbReference type="ARBA" id="ARBA00022840"/>
    </source>
</evidence>
<dbReference type="InterPro" id="IPR011527">
    <property type="entry name" value="ABC1_TM_dom"/>
</dbReference>
<feature type="compositionally biased region" description="Polar residues" evidence="9">
    <location>
        <begin position="841"/>
        <end position="853"/>
    </location>
</feature>
<dbReference type="Pfam" id="PF00664">
    <property type="entry name" value="ABC_membrane"/>
    <property type="match status" value="2"/>
</dbReference>
<dbReference type="PANTHER" id="PTHR24223:SF399">
    <property type="entry name" value="ABC TRANSPORTER ATNG"/>
    <property type="match status" value="1"/>
</dbReference>
<evidence type="ECO:0000256" key="10">
    <source>
        <dbReference type="SAM" id="Phobius"/>
    </source>
</evidence>
<dbReference type="PROSITE" id="PS00211">
    <property type="entry name" value="ABC_TRANSPORTER_1"/>
    <property type="match status" value="1"/>
</dbReference>
<name>A0A0A1TIH0_9HYPO</name>
<accession>A0A0A1TIH0</accession>
<feature type="transmembrane region" description="Helical" evidence="10">
    <location>
        <begin position="67"/>
        <end position="94"/>
    </location>
</feature>
<dbReference type="InterPro" id="IPR003439">
    <property type="entry name" value="ABC_transporter-like_ATP-bd"/>
</dbReference>
<feature type="compositionally biased region" description="Basic residues" evidence="9">
    <location>
        <begin position="854"/>
        <end position="889"/>
    </location>
</feature>
<dbReference type="GO" id="GO:0140359">
    <property type="term" value="F:ABC-type transporter activity"/>
    <property type="evidence" value="ECO:0007669"/>
    <property type="project" value="InterPro"/>
</dbReference>
<evidence type="ECO:0000259" key="11">
    <source>
        <dbReference type="PROSITE" id="PS50893"/>
    </source>
</evidence>
<dbReference type="Pfam" id="PF00005">
    <property type="entry name" value="ABC_tran"/>
    <property type="match status" value="2"/>
</dbReference>
<dbReference type="GO" id="GO:0005886">
    <property type="term" value="C:plasma membrane"/>
    <property type="evidence" value="ECO:0007669"/>
    <property type="project" value="UniProtKB-SubCell"/>
</dbReference>
<feature type="transmembrane region" description="Helical" evidence="10">
    <location>
        <begin position="386"/>
        <end position="402"/>
    </location>
</feature>
<feature type="transmembrane region" description="Helical" evidence="10">
    <location>
        <begin position="1021"/>
        <end position="1040"/>
    </location>
</feature>
<feature type="transmembrane region" description="Helical" evidence="10">
    <location>
        <begin position="100"/>
        <end position="119"/>
    </location>
</feature>
<feature type="region of interest" description="Disordered" evidence="9">
    <location>
        <begin position="1490"/>
        <end position="1534"/>
    </location>
</feature>
<protein>
    <recommendedName>
        <fullName evidence="15">ABC transporter</fullName>
    </recommendedName>
</protein>
<organism evidence="13 14">
    <name type="scientific">[Torrubiella] hemipterigena</name>
    <dbReference type="NCBI Taxonomy" id="1531966"/>
    <lineage>
        <taxon>Eukaryota</taxon>
        <taxon>Fungi</taxon>
        <taxon>Dikarya</taxon>
        <taxon>Ascomycota</taxon>
        <taxon>Pezizomycotina</taxon>
        <taxon>Sordariomycetes</taxon>
        <taxon>Hypocreomycetidae</taxon>
        <taxon>Hypocreales</taxon>
        <taxon>Clavicipitaceae</taxon>
        <taxon>Clavicipitaceae incertae sedis</taxon>
        <taxon>'Torrubiella' clade</taxon>
    </lineage>
</organism>
<evidence type="ECO:0000256" key="2">
    <source>
        <dbReference type="ARBA" id="ARBA00022448"/>
    </source>
</evidence>
<keyword evidence="6" id="KW-0067">ATP-binding</keyword>
<feature type="domain" description="ABC transmembrane type-1" evidence="12">
    <location>
        <begin position="911"/>
        <end position="1188"/>
    </location>
</feature>